<feature type="transmembrane region" description="Helical" evidence="1">
    <location>
        <begin position="134"/>
        <end position="152"/>
    </location>
</feature>
<sequence>MARSCFNPDGIEALGIGSRTHLYAQCFLIVLISLIVRIRGNSHATVSPLWRLQLYTFCAFVIASICQRHTGKLSSFDEIVTYHTGALLLWSAVVGMMIQEGDSPLTPQHKVSVSIGTGRRRIERNIVLPTLTPWFILVGCLAYMALAWVIFFKDSSCDNGPVHWMLWRKPVIINGTNKGSLWVLVYLFAPMVAFILIPLVLRAAPCCKRFFSLFCAYVLPVAYLLLWIKEIYSIERSMRINLLDRSAPSQNEWNFGQILSLVLVMPYVDRVINEFYEWSRIKDYLKTERLTEVSVC</sequence>
<evidence type="ECO:0000256" key="1">
    <source>
        <dbReference type="SAM" id="Phobius"/>
    </source>
</evidence>
<keyword evidence="1" id="KW-1133">Transmembrane helix</keyword>
<feature type="transmembrane region" description="Helical" evidence="1">
    <location>
        <begin position="50"/>
        <end position="67"/>
    </location>
</feature>
<dbReference type="HOGENOM" id="CLU_829153_0_0_1"/>
<feature type="transmembrane region" description="Helical" evidence="1">
    <location>
        <begin position="21"/>
        <end position="38"/>
    </location>
</feature>
<feature type="transmembrane region" description="Helical" evidence="1">
    <location>
        <begin position="210"/>
        <end position="228"/>
    </location>
</feature>
<evidence type="ECO:0000313" key="3">
    <source>
        <dbReference type="Proteomes" id="UP000054477"/>
    </source>
</evidence>
<reference evidence="3" key="2">
    <citation type="submission" date="2015-01" db="EMBL/GenBank/DDBJ databases">
        <title>Evolutionary Origins and Diversification of the Mycorrhizal Mutualists.</title>
        <authorList>
            <consortium name="DOE Joint Genome Institute"/>
            <consortium name="Mycorrhizal Genomics Consortium"/>
            <person name="Kohler A."/>
            <person name="Kuo A."/>
            <person name="Nagy L.G."/>
            <person name="Floudas D."/>
            <person name="Copeland A."/>
            <person name="Barry K.W."/>
            <person name="Cichocki N."/>
            <person name="Veneault-Fourrey C."/>
            <person name="LaButti K."/>
            <person name="Lindquist E.A."/>
            <person name="Lipzen A."/>
            <person name="Lundell T."/>
            <person name="Morin E."/>
            <person name="Murat C."/>
            <person name="Riley R."/>
            <person name="Ohm R."/>
            <person name="Sun H."/>
            <person name="Tunlid A."/>
            <person name="Henrissat B."/>
            <person name="Grigoriev I.V."/>
            <person name="Hibbett D.S."/>
            <person name="Martin F."/>
        </authorList>
    </citation>
    <scope>NUCLEOTIDE SEQUENCE [LARGE SCALE GENOMIC DNA]</scope>
    <source>
        <strain evidence="3">LaAM-08-1</strain>
    </source>
</reference>
<dbReference type="EMBL" id="KN838562">
    <property type="protein sequence ID" value="KIK05188.1"/>
    <property type="molecule type" value="Genomic_DNA"/>
</dbReference>
<evidence type="ECO:0000313" key="2">
    <source>
        <dbReference type="EMBL" id="KIK05188.1"/>
    </source>
</evidence>
<keyword evidence="3" id="KW-1185">Reference proteome</keyword>
<keyword evidence="1" id="KW-0812">Transmembrane</keyword>
<keyword evidence="1" id="KW-0472">Membrane</keyword>
<reference evidence="2 3" key="1">
    <citation type="submission" date="2014-04" db="EMBL/GenBank/DDBJ databases">
        <authorList>
            <consortium name="DOE Joint Genome Institute"/>
            <person name="Kuo A."/>
            <person name="Kohler A."/>
            <person name="Nagy L.G."/>
            <person name="Floudas D."/>
            <person name="Copeland A."/>
            <person name="Barry K.W."/>
            <person name="Cichocki N."/>
            <person name="Veneault-Fourrey C."/>
            <person name="LaButti K."/>
            <person name="Lindquist E.A."/>
            <person name="Lipzen A."/>
            <person name="Lundell T."/>
            <person name="Morin E."/>
            <person name="Murat C."/>
            <person name="Sun H."/>
            <person name="Tunlid A."/>
            <person name="Henrissat B."/>
            <person name="Grigoriev I.V."/>
            <person name="Hibbett D.S."/>
            <person name="Martin F."/>
            <person name="Nordberg H.P."/>
            <person name="Cantor M.N."/>
            <person name="Hua S.X."/>
        </authorList>
    </citation>
    <scope>NUCLEOTIDE SEQUENCE [LARGE SCALE GENOMIC DNA]</scope>
    <source>
        <strain evidence="2 3">LaAM-08-1</strain>
    </source>
</reference>
<name>A0A0C9YAU7_9AGAR</name>
<dbReference type="Proteomes" id="UP000054477">
    <property type="component" value="Unassembled WGS sequence"/>
</dbReference>
<protein>
    <submittedName>
        <fullName evidence="2">Uncharacterized protein</fullName>
    </submittedName>
</protein>
<dbReference type="OrthoDB" id="3351993at2759"/>
<accession>A0A0C9YAU7</accession>
<gene>
    <name evidence="2" type="ORF">K443DRAFT_130504</name>
</gene>
<proteinExistence type="predicted"/>
<organism evidence="2 3">
    <name type="scientific">Laccaria amethystina LaAM-08-1</name>
    <dbReference type="NCBI Taxonomy" id="1095629"/>
    <lineage>
        <taxon>Eukaryota</taxon>
        <taxon>Fungi</taxon>
        <taxon>Dikarya</taxon>
        <taxon>Basidiomycota</taxon>
        <taxon>Agaricomycotina</taxon>
        <taxon>Agaricomycetes</taxon>
        <taxon>Agaricomycetidae</taxon>
        <taxon>Agaricales</taxon>
        <taxon>Agaricineae</taxon>
        <taxon>Hydnangiaceae</taxon>
        <taxon>Laccaria</taxon>
    </lineage>
</organism>
<feature type="transmembrane region" description="Helical" evidence="1">
    <location>
        <begin position="181"/>
        <end position="204"/>
    </location>
</feature>
<dbReference type="AlphaFoldDB" id="A0A0C9YAU7"/>
<feature type="transmembrane region" description="Helical" evidence="1">
    <location>
        <begin position="79"/>
        <end position="98"/>
    </location>
</feature>